<name>A0ABW1I433_9PSEU</name>
<proteinExistence type="predicted"/>
<comment type="caution">
    <text evidence="3">The sequence shown here is derived from an EMBL/GenBank/DDBJ whole genome shotgun (WGS) entry which is preliminary data.</text>
</comment>
<dbReference type="InterPro" id="IPR002201">
    <property type="entry name" value="Glyco_trans_9"/>
</dbReference>
<dbReference type="Pfam" id="PF01075">
    <property type="entry name" value="Glyco_transf_9"/>
    <property type="match status" value="1"/>
</dbReference>
<accession>A0ABW1I433</accession>
<gene>
    <name evidence="3" type="ORF">ACFQH9_03850</name>
</gene>
<dbReference type="CDD" id="cd03789">
    <property type="entry name" value="GT9_LPS_heptosyltransferase"/>
    <property type="match status" value="1"/>
</dbReference>
<dbReference type="InterPro" id="IPR051199">
    <property type="entry name" value="LPS_LOS_Heptosyltrfase"/>
</dbReference>
<dbReference type="Gene3D" id="3.40.50.2000">
    <property type="entry name" value="Glycogen Phosphorylase B"/>
    <property type="match status" value="2"/>
</dbReference>
<sequence length="346" mass="35980">MREVLVARLDGAGDVLLAGPAVRAIARSARVTMLVGPAGEEAARLLPGVAEVRVWACPWVLGDPPPVRREEIDALVGDLSGFVEAVVLTSFHQSPLPLALVLRMAGVPRITGASVDYPGALLDVRLRPGETLDEDQPEPERMLAIADAAGYPLPPDDDGRLHVRLPSAARPRVADVVVHPGAAVDARRWPAGHAAEAVRLLADEGWRVAVTGGPGERELTAQVAGGHALDLGGRTTMAELAAIIGGASAIVVGNTAAAHLAAAVGTPVVSLFAPVVPAVRWRPYRVPQVLLGDQHAPCRDTRARACPVPGHPCLASVRPDDVVAAVRSLAPRSAPRTGPLTEEIPA</sequence>
<evidence type="ECO:0000256" key="2">
    <source>
        <dbReference type="ARBA" id="ARBA00022679"/>
    </source>
</evidence>
<dbReference type="PANTHER" id="PTHR30160:SF1">
    <property type="entry name" value="LIPOPOLYSACCHARIDE 1,2-N-ACETYLGLUCOSAMINETRANSFERASE-RELATED"/>
    <property type="match status" value="1"/>
</dbReference>
<keyword evidence="4" id="KW-1185">Reference proteome</keyword>
<protein>
    <submittedName>
        <fullName evidence="3">Glycosyltransferase family 9 protein</fullName>
    </submittedName>
</protein>
<keyword evidence="1" id="KW-0328">Glycosyltransferase</keyword>
<evidence type="ECO:0000313" key="4">
    <source>
        <dbReference type="Proteomes" id="UP001596119"/>
    </source>
</evidence>
<dbReference type="RefSeq" id="WP_379564240.1">
    <property type="nucleotide sequence ID" value="NZ_JBHSQK010000007.1"/>
</dbReference>
<dbReference type="Proteomes" id="UP001596119">
    <property type="component" value="Unassembled WGS sequence"/>
</dbReference>
<evidence type="ECO:0000256" key="1">
    <source>
        <dbReference type="ARBA" id="ARBA00022676"/>
    </source>
</evidence>
<keyword evidence="2" id="KW-0808">Transferase</keyword>
<evidence type="ECO:0000313" key="3">
    <source>
        <dbReference type="EMBL" id="MFC5947411.1"/>
    </source>
</evidence>
<organism evidence="3 4">
    <name type="scientific">Pseudonocardia lutea</name>
    <dbReference type="NCBI Taxonomy" id="2172015"/>
    <lineage>
        <taxon>Bacteria</taxon>
        <taxon>Bacillati</taxon>
        <taxon>Actinomycetota</taxon>
        <taxon>Actinomycetes</taxon>
        <taxon>Pseudonocardiales</taxon>
        <taxon>Pseudonocardiaceae</taxon>
        <taxon>Pseudonocardia</taxon>
    </lineage>
</organism>
<reference evidence="4" key="1">
    <citation type="journal article" date="2019" name="Int. J. Syst. Evol. Microbiol.">
        <title>The Global Catalogue of Microorganisms (GCM) 10K type strain sequencing project: providing services to taxonomists for standard genome sequencing and annotation.</title>
        <authorList>
            <consortium name="The Broad Institute Genomics Platform"/>
            <consortium name="The Broad Institute Genome Sequencing Center for Infectious Disease"/>
            <person name="Wu L."/>
            <person name="Ma J."/>
        </authorList>
    </citation>
    <scope>NUCLEOTIDE SEQUENCE [LARGE SCALE GENOMIC DNA]</scope>
    <source>
        <strain evidence="4">CGMCC 4.7397</strain>
    </source>
</reference>
<dbReference type="EMBL" id="JBHSQK010000007">
    <property type="protein sequence ID" value="MFC5947411.1"/>
    <property type="molecule type" value="Genomic_DNA"/>
</dbReference>
<dbReference type="PANTHER" id="PTHR30160">
    <property type="entry name" value="TETRAACYLDISACCHARIDE 4'-KINASE-RELATED"/>
    <property type="match status" value="1"/>
</dbReference>
<dbReference type="SUPFAM" id="SSF53756">
    <property type="entry name" value="UDP-Glycosyltransferase/glycogen phosphorylase"/>
    <property type="match status" value="1"/>
</dbReference>